<dbReference type="PROSITE" id="PS51257">
    <property type="entry name" value="PROKAR_LIPOPROTEIN"/>
    <property type="match status" value="1"/>
</dbReference>
<evidence type="ECO:0000313" key="2">
    <source>
        <dbReference type="EMBL" id="MET3614408.1"/>
    </source>
</evidence>
<feature type="signal peptide" evidence="1">
    <location>
        <begin position="1"/>
        <end position="22"/>
    </location>
</feature>
<dbReference type="Proteomes" id="UP001549047">
    <property type="component" value="Unassembled WGS sequence"/>
</dbReference>
<evidence type="ECO:0000256" key="1">
    <source>
        <dbReference type="SAM" id="SignalP"/>
    </source>
</evidence>
<reference evidence="2 3" key="1">
    <citation type="submission" date="2024-06" db="EMBL/GenBank/DDBJ databases">
        <title>Genomic Encyclopedia of Type Strains, Phase IV (KMG-IV): sequencing the most valuable type-strain genomes for metagenomic binning, comparative biology and taxonomic classification.</title>
        <authorList>
            <person name="Goeker M."/>
        </authorList>
    </citation>
    <scope>NUCLEOTIDE SEQUENCE [LARGE SCALE GENOMIC DNA]</scope>
    <source>
        <strain evidence="2 3">DSM 29780</strain>
    </source>
</reference>
<evidence type="ECO:0000313" key="3">
    <source>
        <dbReference type="Proteomes" id="UP001549047"/>
    </source>
</evidence>
<dbReference type="RefSeq" id="WP_354556919.1">
    <property type="nucleotide sequence ID" value="NZ_JBEPMB010000004.1"/>
</dbReference>
<protein>
    <submittedName>
        <fullName evidence="2">Uncharacterized protein</fullName>
    </submittedName>
</protein>
<name>A0ABV2J117_9HYPH</name>
<keyword evidence="3" id="KW-1185">Reference proteome</keyword>
<comment type="caution">
    <text evidence="2">The sequence shown here is derived from an EMBL/GenBank/DDBJ whole genome shotgun (WGS) entry which is preliminary data.</text>
</comment>
<dbReference type="EMBL" id="JBEPMB010000004">
    <property type="protein sequence ID" value="MET3614408.1"/>
    <property type="molecule type" value="Genomic_DNA"/>
</dbReference>
<keyword evidence="1" id="KW-0732">Signal</keyword>
<proteinExistence type="predicted"/>
<sequence length="125" mass="12121">MFKYSVAAAVAGLALSTLPVQASTNSVVAGCSAGGNCVALVQAEIARYRGTPAQKDRAIANLVAALAGVANGSNDKAIAGAIAFAGSQSSNSGQQQQIAQIANTVSTGAPQTTTAAVAGQQASAN</sequence>
<feature type="chain" id="PRO_5046082518" evidence="1">
    <location>
        <begin position="23"/>
        <end position="125"/>
    </location>
</feature>
<accession>A0ABV2J117</accession>
<gene>
    <name evidence="2" type="ORF">ABID16_002745</name>
</gene>
<organism evidence="2 3">
    <name type="scientific">Rhizobium aquaticum</name>
    <dbReference type="NCBI Taxonomy" id="1549636"/>
    <lineage>
        <taxon>Bacteria</taxon>
        <taxon>Pseudomonadati</taxon>
        <taxon>Pseudomonadota</taxon>
        <taxon>Alphaproteobacteria</taxon>
        <taxon>Hyphomicrobiales</taxon>
        <taxon>Rhizobiaceae</taxon>
        <taxon>Rhizobium/Agrobacterium group</taxon>
        <taxon>Rhizobium</taxon>
    </lineage>
</organism>